<dbReference type="Proteomes" id="UP001224392">
    <property type="component" value="Unassembled WGS sequence"/>
</dbReference>
<dbReference type="Gene3D" id="3.30.700.20">
    <property type="entry name" value="Hypothetical protein ph0010, domain 1"/>
    <property type="match status" value="1"/>
</dbReference>
<dbReference type="RefSeq" id="WP_285763581.1">
    <property type="nucleotide sequence ID" value="NZ_BSYJ01000002.1"/>
</dbReference>
<dbReference type="NCBIfam" id="TIGR04335">
    <property type="entry name" value="AmmeMemoSam_A"/>
    <property type="match status" value="1"/>
</dbReference>
<dbReference type="InterPro" id="IPR002733">
    <property type="entry name" value="AMMECR1_domain"/>
</dbReference>
<evidence type="ECO:0000313" key="2">
    <source>
        <dbReference type="EMBL" id="GMG86958.1"/>
    </source>
</evidence>
<dbReference type="InterPro" id="IPR027623">
    <property type="entry name" value="AmmeMemoSam_A"/>
</dbReference>
<dbReference type="PROSITE" id="PS51112">
    <property type="entry name" value="AMMECR1"/>
    <property type="match status" value="1"/>
</dbReference>
<dbReference type="PANTHER" id="PTHR13016">
    <property type="entry name" value="AMMECR1 HOMOLOG"/>
    <property type="match status" value="1"/>
</dbReference>
<sequence length="193" mass="21114">MTGYKIQKEEQELLLAVAREFIESGVTGIARIEPVVAEYPVALQQQCASFVSIKRGDELRACLGTVEAHRPLVSDVASNAHAAASRDHRFAPLEAWELATLQVQISVLSSAQPMEFTTEEELLAQLRPGTDGLVLEAGSARSTFLPVVWVALPDPQDFLRQLKLKAGLPGDYFPAELRVSRYTTESFAAPYAS</sequence>
<dbReference type="NCBIfam" id="TIGR00296">
    <property type="entry name" value="TIGR00296 family protein"/>
    <property type="match status" value="1"/>
</dbReference>
<feature type="domain" description="AMMECR1" evidence="1">
    <location>
        <begin position="9"/>
        <end position="193"/>
    </location>
</feature>
<reference evidence="2 3" key="1">
    <citation type="submission" date="2023-04" db="EMBL/GenBank/DDBJ databases">
        <title>Marinobulbifer ophiurae gen. nov., sp. Nov., isolate from tissue of brittle star Ophioplocus japonicus.</title>
        <authorList>
            <person name="Kawano K."/>
            <person name="Sawayama S."/>
            <person name="Nakagawa S."/>
        </authorList>
    </citation>
    <scope>NUCLEOTIDE SEQUENCE [LARGE SCALE GENOMIC DNA]</scope>
    <source>
        <strain evidence="2 3">NKW57</strain>
    </source>
</reference>
<dbReference type="InterPro" id="IPR027485">
    <property type="entry name" value="AMMECR1_N"/>
</dbReference>
<proteinExistence type="predicted"/>
<organism evidence="2 3">
    <name type="scientific">Biformimicrobium ophioploci</name>
    <dbReference type="NCBI Taxonomy" id="3036711"/>
    <lineage>
        <taxon>Bacteria</taxon>
        <taxon>Pseudomonadati</taxon>
        <taxon>Pseudomonadota</taxon>
        <taxon>Gammaproteobacteria</taxon>
        <taxon>Cellvibrionales</taxon>
        <taxon>Microbulbiferaceae</taxon>
        <taxon>Biformimicrobium</taxon>
    </lineage>
</organism>
<dbReference type="SUPFAM" id="SSF143447">
    <property type="entry name" value="AMMECR1-like"/>
    <property type="match status" value="1"/>
</dbReference>
<gene>
    <name evidence="2" type="ORF">MNKW57_12790</name>
</gene>
<dbReference type="InterPro" id="IPR036071">
    <property type="entry name" value="AMMECR1_dom_sf"/>
</dbReference>
<protein>
    <recommendedName>
        <fullName evidence="1">AMMECR1 domain-containing protein</fullName>
    </recommendedName>
</protein>
<dbReference type="Gene3D" id="3.30.1490.150">
    <property type="entry name" value="Hypothetical protein ph0010, domain 2"/>
    <property type="match status" value="1"/>
</dbReference>
<evidence type="ECO:0000259" key="1">
    <source>
        <dbReference type="PROSITE" id="PS51112"/>
    </source>
</evidence>
<keyword evidence="3" id="KW-1185">Reference proteome</keyword>
<accession>A0ABQ6LXX6</accession>
<evidence type="ECO:0000313" key="3">
    <source>
        <dbReference type="Proteomes" id="UP001224392"/>
    </source>
</evidence>
<dbReference type="Pfam" id="PF01871">
    <property type="entry name" value="AMMECR1"/>
    <property type="match status" value="1"/>
</dbReference>
<dbReference type="PANTHER" id="PTHR13016:SF0">
    <property type="entry name" value="AMME SYNDROME CANDIDATE GENE 1 PROTEIN"/>
    <property type="match status" value="1"/>
</dbReference>
<dbReference type="InterPro" id="IPR023473">
    <property type="entry name" value="AMMECR1"/>
</dbReference>
<name>A0ABQ6LXX6_9GAMM</name>
<comment type="caution">
    <text evidence="2">The sequence shown here is derived from an EMBL/GenBank/DDBJ whole genome shotgun (WGS) entry which is preliminary data.</text>
</comment>
<dbReference type="EMBL" id="BSYJ01000002">
    <property type="protein sequence ID" value="GMG86958.1"/>
    <property type="molecule type" value="Genomic_DNA"/>
</dbReference>